<comment type="caution">
    <text evidence="1">The sequence shown here is derived from an EMBL/GenBank/DDBJ whole genome shotgun (WGS) entry which is preliminary data.</text>
</comment>
<evidence type="ECO:0000313" key="1">
    <source>
        <dbReference type="EMBL" id="CAG7816345.1"/>
    </source>
</evidence>
<sequence length="95" mass="10954">MDTPSEQNMVFGQMTNWLRSLKATALIWWKGSPQQPLPFPVNNLPFVSLQEGTFKFEVFLDVEAILRKNALTEVITTDAEDDEFFDPIGNFEDWV</sequence>
<keyword evidence="2" id="KW-1185">Reference proteome</keyword>
<reference evidence="1" key="1">
    <citation type="submission" date="2021-06" db="EMBL/GenBank/DDBJ databases">
        <authorList>
            <person name="Hodson N. C."/>
            <person name="Mongue J. A."/>
            <person name="Jaron S. K."/>
        </authorList>
    </citation>
    <scope>NUCLEOTIDE SEQUENCE</scope>
</reference>
<organism evidence="1 2">
    <name type="scientific">Allacma fusca</name>
    <dbReference type="NCBI Taxonomy" id="39272"/>
    <lineage>
        <taxon>Eukaryota</taxon>
        <taxon>Metazoa</taxon>
        <taxon>Ecdysozoa</taxon>
        <taxon>Arthropoda</taxon>
        <taxon>Hexapoda</taxon>
        <taxon>Collembola</taxon>
        <taxon>Symphypleona</taxon>
        <taxon>Sminthuridae</taxon>
        <taxon>Allacma</taxon>
    </lineage>
</organism>
<gene>
    <name evidence="1" type="ORF">AFUS01_LOCUS26970</name>
</gene>
<accession>A0A8J2KK00</accession>
<dbReference type="Proteomes" id="UP000708208">
    <property type="component" value="Unassembled WGS sequence"/>
</dbReference>
<evidence type="ECO:0000313" key="2">
    <source>
        <dbReference type="Proteomes" id="UP000708208"/>
    </source>
</evidence>
<protein>
    <submittedName>
        <fullName evidence="1">Uncharacterized protein</fullName>
    </submittedName>
</protein>
<dbReference type="AlphaFoldDB" id="A0A8J2KK00"/>
<proteinExistence type="predicted"/>
<name>A0A8J2KK00_9HEXA</name>
<dbReference type="EMBL" id="CAJVCH010367693">
    <property type="protein sequence ID" value="CAG7816345.1"/>
    <property type="molecule type" value="Genomic_DNA"/>
</dbReference>